<dbReference type="GO" id="GO:0000976">
    <property type="term" value="F:transcription cis-regulatory region binding"/>
    <property type="evidence" value="ECO:0007669"/>
    <property type="project" value="TreeGrafter"/>
</dbReference>
<evidence type="ECO:0000259" key="4">
    <source>
        <dbReference type="PROSITE" id="PS50932"/>
    </source>
</evidence>
<proteinExistence type="predicted"/>
<evidence type="ECO:0000256" key="3">
    <source>
        <dbReference type="ARBA" id="ARBA00023163"/>
    </source>
</evidence>
<dbReference type="OrthoDB" id="9796186at2"/>
<dbReference type="InterPro" id="IPR046335">
    <property type="entry name" value="LacI/GalR-like_sensor"/>
</dbReference>
<dbReference type="GO" id="GO:0003700">
    <property type="term" value="F:DNA-binding transcription factor activity"/>
    <property type="evidence" value="ECO:0007669"/>
    <property type="project" value="TreeGrafter"/>
</dbReference>
<sequence>MNLKDIAKLAGVSSVTVSNVINGNHNKVSKETIDKVNKIIKEHNYVPNATARSLASKKSRIIGVVLPYVGMDEDFSRSPYYTRILALLENYIRQQGYYMMIRCTGGCGEVIPLFNTWNVDGMIILGADKREVKEIIGSIRVPVVFIDTYAESKIANIGIDDYKGGYLAARYLLSKGHKHIGYAGPGIDSPGVIGNRIKGINDALAEKDLHLDKDLIFEAPTNYEDGIELGKKIAFASKKITAVVSMSDVLAFGIMEGLHLSGLVVPDDISVIGFDGLPECRYTTPHLTSVSQNLSRKALLAGEYLFKMIKDKKKIAVNEIVDVEISEGESVRTIRPN</sequence>
<accession>A0A1M5YXU2</accession>
<dbReference type="Gene3D" id="3.40.50.2300">
    <property type="match status" value="2"/>
</dbReference>
<dbReference type="InterPro" id="IPR000843">
    <property type="entry name" value="HTH_LacI"/>
</dbReference>
<evidence type="ECO:0000313" key="6">
    <source>
        <dbReference type="Proteomes" id="UP000184278"/>
    </source>
</evidence>
<dbReference type="GeneID" id="89508488"/>
<dbReference type="SUPFAM" id="SSF47413">
    <property type="entry name" value="lambda repressor-like DNA-binding domains"/>
    <property type="match status" value="1"/>
</dbReference>
<dbReference type="PROSITE" id="PS50932">
    <property type="entry name" value="HTH_LACI_2"/>
    <property type="match status" value="1"/>
</dbReference>
<feature type="domain" description="HTH lacI-type" evidence="4">
    <location>
        <begin position="1"/>
        <end position="56"/>
    </location>
</feature>
<dbReference type="AlphaFoldDB" id="A0A1M5YXU2"/>
<evidence type="ECO:0000256" key="2">
    <source>
        <dbReference type="ARBA" id="ARBA00023125"/>
    </source>
</evidence>
<dbReference type="Proteomes" id="UP000184278">
    <property type="component" value="Unassembled WGS sequence"/>
</dbReference>
<gene>
    <name evidence="5" type="ORF">SAMN02745229_01787</name>
</gene>
<dbReference type="PRINTS" id="PR00036">
    <property type="entry name" value="HTHLACI"/>
</dbReference>
<dbReference type="EMBL" id="FQXK01000014">
    <property type="protein sequence ID" value="SHI16795.1"/>
    <property type="molecule type" value="Genomic_DNA"/>
</dbReference>
<keyword evidence="3" id="KW-0804">Transcription</keyword>
<keyword evidence="2" id="KW-0238">DNA-binding</keyword>
<dbReference type="Pfam" id="PF13377">
    <property type="entry name" value="Peripla_BP_3"/>
    <property type="match status" value="1"/>
</dbReference>
<dbReference type="PANTHER" id="PTHR30146:SF24">
    <property type="entry name" value="XYLOSE OPERON REGULATORY PROTEIN"/>
    <property type="match status" value="1"/>
</dbReference>
<dbReference type="Pfam" id="PF00356">
    <property type="entry name" value="LacI"/>
    <property type="match status" value="1"/>
</dbReference>
<dbReference type="PANTHER" id="PTHR30146">
    <property type="entry name" value="LACI-RELATED TRANSCRIPTIONAL REPRESSOR"/>
    <property type="match status" value="1"/>
</dbReference>
<organism evidence="5 6">
    <name type="scientific">Butyrivibrio fibrisolvens DSM 3071</name>
    <dbReference type="NCBI Taxonomy" id="1121131"/>
    <lineage>
        <taxon>Bacteria</taxon>
        <taxon>Bacillati</taxon>
        <taxon>Bacillota</taxon>
        <taxon>Clostridia</taxon>
        <taxon>Lachnospirales</taxon>
        <taxon>Lachnospiraceae</taxon>
        <taxon>Butyrivibrio</taxon>
    </lineage>
</organism>
<keyword evidence="6" id="KW-1185">Reference proteome</keyword>
<reference evidence="6" key="1">
    <citation type="submission" date="2016-11" db="EMBL/GenBank/DDBJ databases">
        <authorList>
            <person name="Varghese N."/>
            <person name="Submissions S."/>
        </authorList>
    </citation>
    <scope>NUCLEOTIDE SEQUENCE [LARGE SCALE GENOMIC DNA]</scope>
    <source>
        <strain evidence="6">DSM 3071</strain>
    </source>
</reference>
<evidence type="ECO:0000313" key="5">
    <source>
        <dbReference type="EMBL" id="SHI16795.1"/>
    </source>
</evidence>
<dbReference type="Gene3D" id="1.10.260.40">
    <property type="entry name" value="lambda repressor-like DNA-binding domains"/>
    <property type="match status" value="1"/>
</dbReference>
<keyword evidence="1" id="KW-0805">Transcription regulation</keyword>
<dbReference type="RefSeq" id="WP_073387126.1">
    <property type="nucleotide sequence ID" value="NZ_FQXK01000014.1"/>
</dbReference>
<dbReference type="PROSITE" id="PS00356">
    <property type="entry name" value="HTH_LACI_1"/>
    <property type="match status" value="1"/>
</dbReference>
<dbReference type="SUPFAM" id="SSF53822">
    <property type="entry name" value="Periplasmic binding protein-like I"/>
    <property type="match status" value="1"/>
</dbReference>
<evidence type="ECO:0000256" key="1">
    <source>
        <dbReference type="ARBA" id="ARBA00023015"/>
    </source>
</evidence>
<dbReference type="SMART" id="SM00354">
    <property type="entry name" value="HTH_LACI"/>
    <property type="match status" value="1"/>
</dbReference>
<dbReference type="CDD" id="cd06267">
    <property type="entry name" value="PBP1_LacI_sugar_binding-like"/>
    <property type="match status" value="1"/>
</dbReference>
<name>A0A1M5YXU2_BUTFI</name>
<dbReference type="STRING" id="1121131.SAMN02745229_01787"/>
<dbReference type="InterPro" id="IPR010982">
    <property type="entry name" value="Lambda_DNA-bd_dom_sf"/>
</dbReference>
<protein>
    <submittedName>
        <fullName evidence="5">LacI family transcriptional regulator</fullName>
    </submittedName>
</protein>
<dbReference type="InterPro" id="IPR028082">
    <property type="entry name" value="Peripla_BP_I"/>
</dbReference>
<dbReference type="CDD" id="cd01392">
    <property type="entry name" value="HTH_LacI"/>
    <property type="match status" value="1"/>
</dbReference>